<dbReference type="PANTHER" id="PTHR39341:SF1">
    <property type="entry name" value="DUF1858 DOMAIN-CONTAINING PROTEIN"/>
    <property type="match status" value="1"/>
</dbReference>
<dbReference type="Pfam" id="PF08984">
    <property type="entry name" value="DUF1858"/>
    <property type="match status" value="1"/>
</dbReference>
<sequence>MINKDMTVLEAIQENPQVEQILLSFGIGCGIFSSNSRIRIEDMCIKKGIDIERLINELNYNRFY</sequence>
<dbReference type="Proteomes" id="UP001141183">
    <property type="component" value="Unassembled WGS sequence"/>
</dbReference>
<reference evidence="2" key="1">
    <citation type="submission" date="2022-05" db="EMBL/GenBank/DDBJ databases">
        <title>Draft genome sequence of Clostridium tertium strain CP3 isolated from Peru.</title>
        <authorList>
            <person name="Hurtado R."/>
            <person name="Lima L."/>
            <person name="Sousa T."/>
            <person name="Jaiswal A.K."/>
            <person name="Tiwari S."/>
            <person name="Maturrano L."/>
            <person name="Brenig B."/>
            <person name="Azevedo V."/>
        </authorList>
    </citation>
    <scope>NUCLEOTIDE SEQUENCE</scope>
    <source>
        <strain evidence="2">CP3</strain>
    </source>
</reference>
<comment type="caution">
    <text evidence="2">The sequence shown here is derived from an EMBL/GenBank/DDBJ whole genome shotgun (WGS) entry which is preliminary data.</text>
</comment>
<dbReference type="PANTHER" id="PTHR39341">
    <property type="entry name" value="BSL7085 PROTEIN"/>
    <property type="match status" value="1"/>
</dbReference>
<organism evidence="2 3">
    <name type="scientific">Clostridium tertium</name>
    <dbReference type="NCBI Taxonomy" id="1559"/>
    <lineage>
        <taxon>Bacteria</taxon>
        <taxon>Bacillati</taxon>
        <taxon>Bacillota</taxon>
        <taxon>Clostridia</taxon>
        <taxon>Eubacteriales</taxon>
        <taxon>Clostridiaceae</taxon>
        <taxon>Clostridium</taxon>
    </lineage>
</organism>
<evidence type="ECO:0000313" key="2">
    <source>
        <dbReference type="EMBL" id="MDC4241224.1"/>
    </source>
</evidence>
<dbReference type="Gene3D" id="1.10.3910.10">
    <property type="entry name" value="SP0561-like"/>
    <property type="match status" value="1"/>
</dbReference>
<keyword evidence="3" id="KW-1185">Reference proteome</keyword>
<evidence type="ECO:0000313" key="3">
    <source>
        <dbReference type="Proteomes" id="UP001141183"/>
    </source>
</evidence>
<protein>
    <submittedName>
        <fullName evidence="2">DUF1858 domain-containing protein</fullName>
    </submittedName>
</protein>
<dbReference type="RefSeq" id="WP_097034237.1">
    <property type="nucleotide sequence ID" value="NZ_JADMSE010000030.1"/>
</dbReference>
<gene>
    <name evidence="2" type="ORF">NE398_13730</name>
</gene>
<dbReference type="InterPro" id="IPR023883">
    <property type="entry name" value="CHP03980_redox-disulphide"/>
</dbReference>
<dbReference type="InterPro" id="IPR015077">
    <property type="entry name" value="DUF1858"/>
</dbReference>
<name>A0A9X4B0T0_9CLOT</name>
<accession>A0A9X4B0T0</accession>
<dbReference type="InterPro" id="IPR038062">
    <property type="entry name" value="ScdA-like_N_sf"/>
</dbReference>
<dbReference type="SUPFAM" id="SSF140683">
    <property type="entry name" value="SP0561-like"/>
    <property type="match status" value="1"/>
</dbReference>
<dbReference type="AlphaFoldDB" id="A0A9X4B0T0"/>
<proteinExistence type="predicted"/>
<feature type="domain" description="DUF1858" evidence="1">
    <location>
        <begin position="2"/>
        <end position="55"/>
    </location>
</feature>
<dbReference type="EMBL" id="JAMRYU010000014">
    <property type="protein sequence ID" value="MDC4241224.1"/>
    <property type="molecule type" value="Genomic_DNA"/>
</dbReference>
<evidence type="ECO:0000259" key="1">
    <source>
        <dbReference type="Pfam" id="PF08984"/>
    </source>
</evidence>